<accession>A0A1G9Q3Z1</accession>
<protein>
    <recommendedName>
        <fullName evidence="9">Glucose-1-phosphate adenylyltransferase</fullName>
        <ecNumber evidence="9">2.7.7.27</ecNumber>
    </recommendedName>
    <alternativeName>
        <fullName evidence="9">ADP-glucose pyrophosphorylase</fullName>
        <shortName evidence="9">ADPGlc PPase</shortName>
    </alternativeName>
    <alternativeName>
        <fullName evidence="9">ADP-glucose synthase</fullName>
    </alternativeName>
</protein>
<dbReference type="PROSITE" id="PS00808">
    <property type="entry name" value="ADP_GLC_PYROPHOSPH_1"/>
    <property type="match status" value="1"/>
</dbReference>
<dbReference type="InterPro" id="IPR011004">
    <property type="entry name" value="Trimer_LpxA-like_sf"/>
</dbReference>
<feature type="binding site" evidence="9">
    <location>
        <position position="100"/>
    </location>
    <ligand>
        <name>alpha-D-glucose 1-phosphate</name>
        <dbReference type="ChEBI" id="CHEBI:58601"/>
    </ligand>
</feature>
<feature type="site" description="Could play a key role in the communication between the regulatory and the substrate sites" evidence="9">
    <location>
        <position position="99"/>
    </location>
</feature>
<evidence type="ECO:0000259" key="11">
    <source>
        <dbReference type="Pfam" id="PF24894"/>
    </source>
</evidence>
<dbReference type="AlphaFoldDB" id="A0A1G9Q3Z1"/>
<feature type="binding site" evidence="9">
    <location>
        <begin position="180"/>
        <end position="181"/>
    </location>
    <ligand>
        <name>alpha-D-glucose 1-phosphate</name>
        <dbReference type="ChEBI" id="CHEBI:58601"/>
    </ligand>
</feature>
<dbReference type="Pfam" id="PF24894">
    <property type="entry name" value="Hexapep_GlmU"/>
    <property type="match status" value="1"/>
</dbReference>
<dbReference type="PROSITE" id="PS00809">
    <property type="entry name" value="ADP_GLC_PYROPHOSPH_2"/>
    <property type="match status" value="1"/>
</dbReference>
<evidence type="ECO:0000256" key="9">
    <source>
        <dbReference type="HAMAP-Rule" id="MF_00624"/>
    </source>
</evidence>
<gene>
    <name evidence="9" type="primary">glgC</name>
    <name evidence="12" type="ORF">SAMN04488502_10235</name>
</gene>
<evidence type="ECO:0000313" key="12">
    <source>
        <dbReference type="EMBL" id="SDM05730.1"/>
    </source>
</evidence>
<dbReference type="EMBL" id="FNHB01000002">
    <property type="protein sequence ID" value="SDM05730.1"/>
    <property type="molecule type" value="Genomic_DNA"/>
</dbReference>
<dbReference type="GO" id="GO:0005524">
    <property type="term" value="F:ATP binding"/>
    <property type="evidence" value="ECO:0007669"/>
    <property type="project" value="UniProtKB-KW"/>
</dbReference>
<dbReference type="NCBIfam" id="NF003670">
    <property type="entry name" value="PRK05293.1"/>
    <property type="match status" value="1"/>
</dbReference>
<feature type="binding site" evidence="9">
    <location>
        <position position="165"/>
    </location>
    <ligand>
        <name>alpha-D-glucose 1-phosphate</name>
        <dbReference type="ChEBI" id="CHEBI:58601"/>
    </ligand>
</feature>
<feature type="site" description="Could play a key role in the communication between the regulatory and the substrate sites" evidence="9">
    <location>
        <position position="60"/>
    </location>
</feature>
<dbReference type="Gene3D" id="2.160.10.10">
    <property type="entry name" value="Hexapeptide repeat proteins"/>
    <property type="match status" value="1"/>
</dbReference>
<dbReference type="InterPro" id="IPR029044">
    <property type="entry name" value="Nucleotide-diphossugar_trans"/>
</dbReference>
<comment type="subunit">
    <text evidence="9">Homotetramer.</text>
</comment>
<dbReference type="SUPFAM" id="SSF53448">
    <property type="entry name" value="Nucleotide-diphospho-sugar transferases"/>
    <property type="match status" value="1"/>
</dbReference>
<dbReference type="RefSeq" id="WP_092070060.1">
    <property type="nucleotide sequence ID" value="NZ_FNHB01000002.1"/>
</dbReference>
<evidence type="ECO:0000256" key="7">
    <source>
        <dbReference type="ARBA" id="ARBA00023056"/>
    </source>
</evidence>
<reference evidence="12 13" key="1">
    <citation type="submission" date="2016-10" db="EMBL/GenBank/DDBJ databases">
        <authorList>
            <person name="de Groot N.N."/>
        </authorList>
    </citation>
    <scope>NUCLEOTIDE SEQUENCE [LARGE SCALE GENOMIC DNA]</scope>
    <source>
        <strain evidence="12 13">DSM 1736</strain>
    </source>
</reference>
<comment type="similarity">
    <text evidence="1 9">Belongs to the bacterial/plant glucose-1-phosphate adenylyltransferase family.</text>
</comment>
<comment type="catalytic activity">
    <reaction evidence="9">
        <text>alpha-D-glucose 1-phosphate + ATP + H(+) = ADP-alpha-D-glucose + diphosphate</text>
        <dbReference type="Rhea" id="RHEA:12120"/>
        <dbReference type="ChEBI" id="CHEBI:15378"/>
        <dbReference type="ChEBI" id="CHEBI:30616"/>
        <dbReference type="ChEBI" id="CHEBI:33019"/>
        <dbReference type="ChEBI" id="CHEBI:57498"/>
        <dbReference type="ChEBI" id="CHEBI:58601"/>
        <dbReference type="EC" id="2.7.7.27"/>
    </reaction>
</comment>
<keyword evidence="8 9" id="KW-0119">Carbohydrate metabolism</keyword>
<dbReference type="Proteomes" id="UP000214880">
    <property type="component" value="Unassembled WGS sequence"/>
</dbReference>
<dbReference type="EC" id="2.7.7.27" evidence="9"/>
<organism evidence="12 13">
    <name type="scientific">Dendrosporobacter quercicolus</name>
    <dbReference type="NCBI Taxonomy" id="146817"/>
    <lineage>
        <taxon>Bacteria</taxon>
        <taxon>Bacillati</taxon>
        <taxon>Bacillota</taxon>
        <taxon>Negativicutes</taxon>
        <taxon>Selenomonadales</taxon>
        <taxon>Sporomusaceae</taxon>
        <taxon>Dendrosporobacter</taxon>
    </lineage>
</organism>
<feature type="domain" description="Glucose-1-phosphate adenylyltransferase/Bifunctional protein GlmU-like C-terminal hexapeptide" evidence="11">
    <location>
        <begin position="293"/>
        <end position="364"/>
    </location>
</feature>
<dbReference type="SUPFAM" id="SSF51161">
    <property type="entry name" value="Trimeric LpxA-like enzymes"/>
    <property type="match status" value="1"/>
</dbReference>
<comment type="function">
    <text evidence="9">Involved in the biosynthesis of ADP-glucose, a building block required for the elongation reactions to produce glycogen. Catalyzes the reaction between ATP and alpha-D-glucose 1-phosphate (G1P) to produce pyrophosphate and ADP-Glc.</text>
</comment>
<dbReference type="InterPro" id="IPR005836">
    <property type="entry name" value="ADP_Glu_pyroP_CS"/>
</dbReference>
<keyword evidence="4 9" id="KW-0548">Nucleotidyltransferase</keyword>
<dbReference type="PANTHER" id="PTHR43523:SF2">
    <property type="entry name" value="GLUCOSE-1-PHOSPHATE ADENYLYLTRANSFERASE"/>
    <property type="match status" value="1"/>
</dbReference>
<evidence type="ECO:0000256" key="4">
    <source>
        <dbReference type="ARBA" id="ARBA00022695"/>
    </source>
</evidence>
<feature type="domain" description="Nucleotidyl transferase" evidence="10">
    <location>
        <begin position="8"/>
        <end position="260"/>
    </location>
</feature>
<keyword evidence="5 9" id="KW-0547">Nucleotide-binding</keyword>
<dbReference type="PANTHER" id="PTHR43523">
    <property type="entry name" value="GLUCOSE-1-PHOSPHATE ADENYLYLTRANSFERASE-RELATED"/>
    <property type="match status" value="1"/>
</dbReference>
<evidence type="ECO:0000256" key="3">
    <source>
        <dbReference type="ARBA" id="ARBA00022679"/>
    </source>
</evidence>
<keyword evidence="6 9" id="KW-0067">ATP-binding</keyword>
<evidence type="ECO:0000256" key="6">
    <source>
        <dbReference type="ARBA" id="ARBA00022840"/>
    </source>
</evidence>
<evidence type="ECO:0000256" key="1">
    <source>
        <dbReference type="ARBA" id="ARBA00010443"/>
    </source>
</evidence>
<proteinExistence type="inferred from homology"/>
<keyword evidence="7 9" id="KW-0320">Glycogen biosynthesis</keyword>
<dbReference type="InterPro" id="IPR005835">
    <property type="entry name" value="NTP_transferase_dom"/>
</dbReference>
<evidence type="ECO:0000256" key="8">
    <source>
        <dbReference type="ARBA" id="ARBA00023277"/>
    </source>
</evidence>
<dbReference type="Pfam" id="PF00483">
    <property type="entry name" value="NTP_transferase"/>
    <property type="match status" value="1"/>
</dbReference>
<evidence type="ECO:0000259" key="10">
    <source>
        <dbReference type="Pfam" id="PF00483"/>
    </source>
</evidence>
<dbReference type="STRING" id="146817.SAMN04488502_10235"/>
<sequence length="391" mass="43012">MRKTECLAMILAGGQGSRLGTLTKKLAKPAVPFGGKYRIIDFPLSNCYNSGLNTVGILTQYQPLALHSYIGAGGAWNLDRKDGGVFVLPPYAGEKGAEWYKGTADAIYQNINFIEMINPSFVLVLSGDHIYTMDYSVLLDYHKTQKAEATIGVIEVPWTEAPRFGIMAAADNGRITQFQEKPVQPMSNRASMGIYMFNWKFLKRILEEDAKDLASSHDFGRTLIPKMLAGGHKLFAYPYAGYWKDVGTVESLWEANMDLLADHPALNLHDPAWPIYSVNPTRPPHYLAAGASVRCSLISEGAVIYGNVEHSVIFPGVQIGAGTSVRNSVIMSYTRIGENVEIDRALIGRRCVIDDNVRIGLEQQDVIVISEGDVIERDTKIGGLVPQQQVG</sequence>
<keyword evidence="3 9" id="KW-0808">Transferase</keyword>
<evidence type="ECO:0000256" key="5">
    <source>
        <dbReference type="ARBA" id="ARBA00022741"/>
    </source>
</evidence>
<dbReference type="UniPathway" id="UPA00164"/>
<dbReference type="CDD" id="cd04651">
    <property type="entry name" value="LbH_G1P_AT_C"/>
    <property type="match status" value="1"/>
</dbReference>
<comment type="pathway">
    <text evidence="9">Glycan biosynthesis; glycogen biosynthesis.</text>
</comment>
<dbReference type="NCBIfam" id="TIGR02091">
    <property type="entry name" value="glgC"/>
    <property type="match status" value="1"/>
</dbReference>
<dbReference type="GO" id="GO:0005978">
    <property type="term" value="P:glycogen biosynthetic process"/>
    <property type="evidence" value="ECO:0007669"/>
    <property type="project" value="UniProtKB-UniRule"/>
</dbReference>
<dbReference type="CDD" id="cd02508">
    <property type="entry name" value="ADP_Glucose_PP"/>
    <property type="match status" value="1"/>
</dbReference>
<dbReference type="InterPro" id="IPR023049">
    <property type="entry name" value="GlgC_bac"/>
</dbReference>
<dbReference type="HAMAP" id="MF_00624">
    <property type="entry name" value="GlgC"/>
    <property type="match status" value="1"/>
</dbReference>
<name>A0A1G9Q3Z1_9FIRM</name>
<dbReference type="Gene3D" id="3.90.550.10">
    <property type="entry name" value="Spore Coat Polysaccharide Biosynthesis Protein SpsA, Chain A"/>
    <property type="match status" value="1"/>
</dbReference>
<evidence type="ECO:0000313" key="13">
    <source>
        <dbReference type="Proteomes" id="UP000214880"/>
    </source>
</evidence>
<dbReference type="OrthoDB" id="9801810at2"/>
<evidence type="ECO:0000256" key="2">
    <source>
        <dbReference type="ARBA" id="ARBA00022600"/>
    </source>
</evidence>
<feature type="binding site" evidence="9">
    <location>
        <position position="191"/>
    </location>
    <ligand>
        <name>alpha-D-glucose 1-phosphate</name>
        <dbReference type="ChEBI" id="CHEBI:58601"/>
    </ligand>
</feature>
<keyword evidence="13" id="KW-1185">Reference proteome</keyword>
<dbReference type="InterPro" id="IPR011831">
    <property type="entry name" value="ADP-Glc_PPase"/>
</dbReference>
<keyword evidence="2 9" id="KW-0321">Glycogen metabolism</keyword>
<dbReference type="InterPro" id="IPR056818">
    <property type="entry name" value="GlmU/GlgC-like_hexapep"/>
</dbReference>
<dbReference type="GO" id="GO:0008878">
    <property type="term" value="F:glucose-1-phosphate adenylyltransferase activity"/>
    <property type="evidence" value="ECO:0007669"/>
    <property type="project" value="UniProtKB-UniRule"/>
</dbReference>